<reference evidence="2 3" key="1">
    <citation type="submission" date="2022-10" db="EMBL/GenBank/DDBJ databases">
        <title>WGS assembly of Paspalum vaginatum 540-79.</title>
        <authorList>
            <person name="Sun G."/>
            <person name="Wase N."/>
            <person name="Shu S."/>
            <person name="Jenkins J."/>
            <person name="Zhou B."/>
            <person name="Torres-Rodriguez J."/>
            <person name="Chen C."/>
            <person name="Sandor L."/>
            <person name="Plott C."/>
            <person name="Yoshinga Y."/>
            <person name="Daum C."/>
            <person name="Qi P."/>
            <person name="Barry K."/>
            <person name="Lipzen A."/>
            <person name="Berry L."/>
            <person name="Pedersen C."/>
            <person name="Gottilla T."/>
            <person name="Foltz A."/>
            <person name="Yu H."/>
            <person name="O'Malley R."/>
            <person name="Zhang C."/>
            <person name="Devos K."/>
            <person name="Sigmon B."/>
            <person name="Yu B."/>
            <person name="Obata T."/>
            <person name="Schmutz J."/>
            <person name="Schnable J."/>
        </authorList>
    </citation>
    <scope>NUCLEOTIDE SEQUENCE [LARGE SCALE GENOMIC DNA]</scope>
    <source>
        <strain evidence="3">cv. 540-79</strain>
    </source>
</reference>
<gene>
    <name evidence="2" type="ORF">BS78_K248200</name>
</gene>
<evidence type="ECO:0000313" key="3">
    <source>
        <dbReference type="Proteomes" id="UP001164776"/>
    </source>
</evidence>
<protein>
    <submittedName>
        <fullName evidence="2">Uncharacterized protein</fullName>
    </submittedName>
</protein>
<dbReference type="AlphaFoldDB" id="A0A9W8CDK2"/>
<accession>A0A9W8CDK2</accession>
<proteinExistence type="predicted"/>
<name>A0A9W8CDK2_9POAL</name>
<comment type="caution">
    <text evidence="2">The sequence shown here is derived from an EMBL/GenBank/DDBJ whole genome shotgun (WGS) entry which is preliminary data.</text>
</comment>
<sequence length="153" mass="16575">MEAVAMEVGTMPAPSSGWLVQRRTARPVKEVAAAVSGGDICANKPPKAAPKEAEEAGAGTKAAAGKKRTKKVRVKQEYIDGFLKQYPFNLKPFPGSREEIMKTISNPVIREQLCAIMADSAARVKASRDKDEAILTQYFANGYAEEEASDDEK</sequence>
<keyword evidence="3" id="KW-1185">Reference proteome</keyword>
<dbReference type="Proteomes" id="UP001164776">
    <property type="component" value="Unassembled WGS sequence"/>
</dbReference>
<evidence type="ECO:0000256" key="1">
    <source>
        <dbReference type="SAM" id="MobiDB-lite"/>
    </source>
</evidence>
<evidence type="ECO:0000313" key="2">
    <source>
        <dbReference type="EMBL" id="KAJ1255384.1"/>
    </source>
</evidence>
<organism evidence="2 3">
    <name type="scientific">Paspalum vaginatum</name>
    <name type="common">seashore paspalum</name>
    <dbReference type="NCBI Taxonomy" id="158149"/>
    <lineage>
        <taxon>Eukaryota</taxon>
        <taxon>Viridiplantae</taxon>
        <taxon>Streptophyta</taxon>
        <taxon>Embryophyta</taxon>
        <taxon>Tracheophyta</taxon>
        <taxon>Spermatophyta</taxon>
        <taxon>Magnoliopsida</taxon>
        <taxon>Liliopsida</taxon>
        <taxon>Poales</taxon>
        <taxon>Poaceae</taxon>
        <taxon>PACMAD clade</taxon>
        <taxon>Panicoideae</taxon>
        <taxon>Andropogonodae</taxon>
        <taxon>Paspaleae</taxon>
        <taxon>Paspalinae</taxon>
        <taxon>Paspalum</taxon>
    </lineage>
</organism>
<dbReference type="EMBL" id="MU629725">
    <property type="protein sequence ID" value="KAJ1255384.1"/>
    <property type="molecule type" value="Genomic_DNA"/>
</dbReference>
<feature type="region of interest" description="Disordered" evidence="1">
    <location>
        <begin position="43"/>
        <end position="68"/>
    </location>
</feature>